<evidence type="ECO:0000313" key="7">
    <source>
        <dbReference type="EMBL" id="SVA72085.1"/>
    </source>
</evidence>
<feature type="transmembrane region" description="Helical" evidence="6">
    <location>
        <begin position="117"/>
        <end position="137"/>
    </location>
</feature>
<keyword evidence="2" id="KW-1003">Cell membrane</keyword>
<feature type="transmembrane region" description="Helical" evidence="6">
    <location>
        <begin position="313"/>
        <end position="336"/>
    </location>
</feature>
<comment type="subcellular location">
    <subcellularLocation>
        <location evidence="1">Cell membrane</location>
        <topology evidence="1">Multi-pass membrane protein</topology>
    </subcellularLocation>
</comment>
<organism evidence="7">
    <name type="scientific">marine metagenome</name>
    <dbReference type="NCBI Taxonomy" id="408172"/>
    <lineage>
        <taxon>unclassified sequences</taxon>
        <taxon>metagenomes</taxon>
        <taxon>ecological metagenomes</taxon>
    </lineage>
</organism>
<sequence length="478" mass="53297">MNWLNKHLSFKDDLMVTLINGVIVIGGIFVLNGLIARIHGLDVLGEFLLIKRTLSASIGILLVGMNIALPNYLSRNFEKSYGDNAFILFLIITVPMTIFLITGILLFNIKGFYSNHFWIYVLFSLGLSAQFITYALYRGYMNMVGANVFQLLGTAIIPIVVFASVATLNDGLFWIGCSVTIVMVFAFLFRNKGIHLSAITFYHSKKIIIYGFKRIPSFVAQFILLAGVPIYLAQKVNFESVAYFNSSLSLVRLALLIVNPIGMVLLPRISNKIATGSVNEVDNMLNILFKAGLFLSIISTIYCYMSAPLILKFWLGEVSVSGVSILRLTILALPFYTFAGLSRSPIDAVSERGYNSLIYSLAAFVMIAIIFIGNIFDFDFLETALISFLISHIVAGLTSAYFIQRLYKSKLWNFKFMRDILGGVLIVYLVNHLLSFAKISGSSQLIIGTTIYLVIGVIILKFVKSGWISDLKTIMYVR</sequence>
<feature type="transmembrane region" description="Helical" evidence="6">
    <location>
        <begin position="215"/>
        <end position="234"/>
    </location>
</feature>
<evidence type="ECO:0000256" key="6">
    <source>
        <dbReference type="SAM" id="Phobius"/>
    </source>
</evidence>
<feature type="transmembrane region" description="Helical" evidence="6">
    <location>
        <begin position="54"/>
        <end position="73"/>
    </location>
</feature>
<evidence type="ECO:0000256" key="5">
    <source>
        <dbReference type="ARBA" id="ARBA00023136"/>
    </source>
</evidence>
<dbReference type="InterPro" id="IPR050833">
    <property type="entry name" value="Poly_Biosynth_Transport"/>
</dbReference>
<evidence type="ECO:0000256" key="2">
    <source>
        <dbReference type="ARBA" id="ARBA00022475"/>
    </source>
</evidence>
<dbReference type="GO" id="GO:0005886">
    <property type="term" value="C:plasma membrane"/>
    <property type="evidence" value="ECO:0007669"/>
    <property type="project" value="UniProtKB-SubCell"/>
</dbReference>
<feature type="transmembrane region" description="Helical" evidence="6">
    <location>
        <begin position="14"/>
        <end position="34"/>
    </location>
</feature>
<accession>A0A381Y537</accession>
<protein>
    <recommendedName>
        <fullName evidence="8">Polysaccharide biosynthesis protein C-terminal domain-containing protein</fullName>
    </recommendedName>
</protein>
<dbReference type="EMBL" id="UINC01017399">
    <property type="protein sequence ID" value="SVA72085.1"/>
    <property type="molecule type" value="Genomic_DNA"/>
</dbReference>
<feature type="transmembrane region" description="Helical" evidence="6">
    <location>
        <begin position="171"/>
        <end position="189"/>
    </location>
</feature>
<dbReference type="AlphaFoldDB" id="A0A381Y537"/>
<evidence type="ECO:0000256" key="1">
    <source>
        <dbReference type="ARBA" id="ARBA00004651"/>
    </source>
</evidence>
<keyword evidence="3 6" id="KW-0812">Transmembrane</keyword>
<feature type="transmembrane region" description="Helical" evidence="6">
    <location>
        <begin position="357"/>
        <end position="378"/>
    </location>
</feature>
<feature type="transmembrane region" description="Helical" evidence="6">
    <location>
        <begin position="144"/>
        <end position="165"/>
    </location>
</feature>
<proteinExistence type="predicted"/>
<gene>
    <name evidence="7" type="ORF">METZ01_LOCUS124939</name>
</gene>
<feature type="transmembrane region" description="Helical" evidence="6">
    <location>
        <begin position="287"/>
        <end position="307"/>
    </location>
</feature>
<keyword evidence="4 6" id="KW-1133">Transmembrane helix</keyword>
<feature type="transmembrane region" description="Helical" evidence="6">
    <location>
        <begin position="85"/>
        <end position="105"/>
    </location>
</feature>
<feature type="transmembrane region" description="Helical" evidence="6">
    <location>
        <begin position="443"/>
        <end position="463"/>
    </location>
</feature>
<feature type="transmembrane region" description="Helical" evidence="6">
    <location>
        <begin position="416"/>
        <end position="437"/>
    </location>
</feature>
<dbReference type="PANTHER" id="PTHR30250">
    <property type="entry name" value="PST FAMILY PREDICTED COLANIC ACID TRANSPORTER"/>
    <property type="match status" value="1"/>
</dbReference>
<reference evidence="7" key="1">
    <citation type="submission" date="2018-05" db="EMBL/GenBank/DDBJ databases">
        <authorList>
            <person name="Lanie J.A."/>
            <person name="Ng W.-L."/>
            <person name="Kazmierczak K.M."/>
            <person name="Andrzejewski T.M."/>
            <person name="Davidsen T.M."/>
            <person name="Wayne K.J."/>
            <person name="Tettelin H."/>
            <person name="Glass J.I."/>
            <person name="Rusch D."/>
            <person name="Podicherti R."/>
            <person name="Tsui H.-C.T."/>
            <person name="Winkler M.E."/>
        </authorList>
    </citation>
    <scope>NUCLEOTIDE SEQUENCE</scope>
</reference>
<dbReference type="PANTHER" id="PTHR30250:SF11">
    <property type="entry name" value="O-ANTIGEN TRANSPORTER-RELATED"/>
    <property type="match status" value="1"/>
</dbReference>
<feature type="transmembrane region" description="Helical" evidence="6">
    <location>
        <begin position="384"/>
        <end position="404"/>
    </location>
</feature>
<feature type="transmembrane region" description="Helical" evidence="6">
    <location>
        <begin position="246"/>
        <end position="266"/>
    </location>
</feature>
<evidence type="ECO:0000256" key="3">
    <source>
        <dbReference type="ARBA" id="ARBA00022692"/>
    </source>
</evidence>
<evidence type="ECO:0000256" key="4">
    <source>
        <dbReference type="ARBA" id="ARBA00022989"/>
    </source>
</evidence>
<evidence type="ECO:0008006" key="8">
    <source>
        <dbReference type="Google" id="ProtNLM"/>
    </source>
</evidence>
<keyword evidence="5 6" id="KW-0472">Membrane</keyword>
<name>A0A381Y537_9ZZZZ</name>